<evidence type="ECO:0000313" key="1">
    <source>
        <dbReference type="EMBL" id="TPX58027.1"/>
    </source>
</evidence>
<evidence type="ECO:0008006" key="3">
    <source>
        <dbReference type="Google" id="ProtNLM"/>
    </source>
</evidence>
<dbReference type="SUPFAM" id="SSF53474">
    <property type="entry name" value="alpha/beta-Hydrolases"/>
    <property type="match status" value="1"/>
</dbReference>
<dbReference type="GO" id="GO:0016787">
    <property type="term" value="F:hydrolase activity"/>
    <property type="evidence" value="ECO:0007669"/>
    <property type="project" value="InterPro"/>
</dbReference>
<dbReference type="PANTHER" id="PTHR15394:SF3">
    <property type="entry name" value="SERINE HYDROLASE RBBP9"/>
    <property type="match status" value="1"/>
</dbReference>
<evidence type="ECO:0000313" key="2">
    <source>
        <dbReference type="Proteomes" id="UP000318582"/>
    </source>
</evidence>
<accession>A0A507E3Q1</accession>
<organism evidence="1 2">
    <name type="scientific">Powellomyces hirtus</name>
    <dbReference type="NCBI Taxonomy" id="109895"/>
    <lineage>
        <taxon>Eukaryota</taxon>
        <taxon>Fungi</taxon>
        <taxon>Fungi incertae sedis</taxon>
        <taxon>Chytridiomycota</taxon>
        <taxon>Chytridiomycota incertae sedis</taxon>
        <taxon>Chytridiomycetes</taxon>
        <taxon>Spizellomycetales</taxon>
        <taxon>Powellomycetaceae</taxon>
        <taxon>Powellomyces</taxon>
    </lineage>
</organism>
<name>A0A507E3Q1_9FUNG</name>
<proteinExistence type="predicted"/>
<dbReference type="PANTHER" id="PTHR15394">
    <property type="entry name" value="SERINE HYDROLASE RBBP9"/>
    <property type="match status" value="1"/>
</dbReference>
<dbReference type="Proteomes" id="UP000318582">
    <property type="component" value="Unassembled WGS sequence"/>
</dbReference>
<dbReference type="Gene3D" id="3.40.50.1820">
    <property type="entry name" value="alpha/beta hydrolase"/>
    <property type="match status" value="1"/>
</dbReference>
<sequence length="194" mass="21699">MSPHSTLKAIIVPGNGCDDIRDACFYESLAKDLQSTFPGGVTLRDFPDPYVAREGIWIPFILNELGCNEDTVIIGHSSGASAAMRLIEKNKVFGVVLISAALTDQGIENERLSGYYSRPWEWTAMKQNTQFILQFASEDDQLVSIVEQREVARELNGERSEYVEYLDQGHFITDEVPQVAQQIKQTIQKVISGL</sequence>
<dbReference type="AlphaFoldDB" id="A0A507E3Q1"/>
<gene>
    <name evidence="1" type="ORF">PhCBS80983_g03425</name>
</gene>
<comment type="caution">
    <text evidence="1">The sequence shown here is derived from an EMBL/GenBank/DDBJ whole genome shotgun (WGS) entry which is preliminary data.</text>
</comment>
<dbReference type="EMBL" id="QEAQ01000043">
    <property type="protein sequence ID" value="TPX58027.1"/>
    <property type="molecule type" value="Genomic_DNA"/>
</dbReference>
<dbReference type="InterPro" id="IPR010662">
    <property type="entry name" value="RBBP9/YdeN"/>
</dbReference>
<protein>
    <recommendedName>
        <fullName evidence="3">AB hydrolase-1 domain-containing protein</fullName>
    </recommendedName>
</protein>
<reference evidence="1 2" key="1">
    <citation type="journal article" date="2019" name="Sci. Rep.">
        <title>Comparative genomics of chytrid fungi reveal insights into the obligate biotrophic and pathogenic lifestyle of Synchytrium endobioticum.</title>
        <authorList>
            <person name="van de Vossenberg B.T.L.H."/>
            <person name="Warris S."/>
            <person name="Nguyen H.D.T."/>
            <person name="van Gent-Pelzer M.P.E."/>
            <person name="Joly D.L."/>
            <person name="van de Geest H.C."/>
            <person name="Bonants P.J.M."/>
            <person name="Smith D.S."/>
            <person name="Levesque C.A."/>
            <person name="van der Lee T.A.J."/>
        </authorList>
    </citation>
    <scope>NUCLEOTIDE SEQUENCE [LARGE SCALE GENOMIC DNA]</scope>
    <source>
        <strain evidence="1 2">CBS 809.83</strain>
    </source>
</reference>
<dbReference type="InterPro" id="IPR029058">
    <property type="entry name" value="AB_hydrolase_fold"/>
</dbReference>
<dbReference type="Pfam" id="PF06821">
    <property type="entry name" value="Ser_hydrolase"/>
    <property type="match status" value="1"/>
</dbReference>
<keyword evidence="2" id="KW-1185">Reference proteome</keyword>